<keyword evidence="2" id="KW-0812">Transmembrane</keyword>
<feature type="compositionally biased region" description="Low complexity" evidence="1">
    <location>
        <begin position="555"/>
        <end position="569"/>
    </location>
</feature>
<evidence type="ECO:0000259" key="3">
    <source>
        <dbReference type="PROSITE" id="PS50234"/>
    </source>
</evidence>
<dbReference type="KEGG" id="mhaz:BHR79_08755"/>
<reference evidence="4 5" key="1">
    <citation type="submission" date="2016-10" db="EMBL/GenBank/DDBJ databases">
        <title>Methanohalophilus halophilus.</title>
        <authorList>
            <person name="L'haridon S."/>
        </authorList>
    </citation>
    <scope>NUCLEOTIDE SEQUENCE [LARGE SCALE GENOMIC DNA]</scope>
    <source>
        <strain evidence="4 5">Z-7982</strain>
    </source>
</reference>
<dbReference type="EMBL" id="CP017921">
    <property type="protein sequence ID" value="APH39559.1"/>
    <property type="molecule type" value="Genomic_DNA"/>
</dbReference>
<proteinExistence type="predicted"/>
<dbReference type="InterPro" id="IPR002035">
    <property type="entry name" value="VWF_A"/>
</dbReference>
<organism evidence="4 5">
    <name type="scientific">Methanohalophilus halophilus</name>
    <dbReference type="NCBI Taxonomy" id="2177"/>
    <lineage>
        <taxon>Archaea</taxon>
        <taxon>Methanobacteriati</taxon>
        <taxon>Methanobacteriota</taxon>
        <taxon>Stenosarchaea group</taxon>
        <taxon>Methanomicrobia</taxon>
        <taxon>Methanosarcinales</taxon>
        <taxon>Methanosarcinaceae</taxon>
        <taxon>Methanohalophilus</taxon>
    </lineage>
</organism>
<dbReference type="CDD" id="cd00198">
    <property type="entry name" value="vWFA"/>
    <property type="match status" value="1"/>
</dbReference>
<feature type="domain" description="VWFA" evidence="3">
    <location>
        <begin position="365"/>
        <end position="516"/>
    </location>
</feature>
<dbReference type="PANTHER" id="PTHR37947">
    <property type="entry name" value="BLL2462 PROTEIN"/>
    <property type="match status" value="1"/>
</dbReference>
<gene>
    <name evidence="4" type="ORF">BHR79_08755</name>
</gene>
<evidence type="ECO:0000313" key="4">
    <source>
        <dbReference type="EMBL" id="APH39559.1"/>
    </source>
</evidence>
<dbReference type="SMART" id="SM00327">
    <property type="entry name" value="VWA"/>
    <property type="match status" value="1"/>
</dbReference>
<feature type="transmembrane region" description="Helical" evidence="2">
    <location>
        <begin position="38"/>
        <end position="55"/>
    </location>
</feature>
<feature type="region of interest" description="Disordered" evidence="1">
    <location>
        <begin position="546"/>
        <end position="577"/>
    </location>
</feature>
<dbReference type="InterPro" id="IPR036465">
    <property type="entry name" value="vWFA_dom_sf"/>
</dbReference>
<dbReference type="Proteomes" id="UP000186879">
    <property type="component" value="Chromosome"/>
</dbReference>
<protein>
    <recommendedName>
        <fullName evidence="3">VWFA domain-containing protein</fullName>
    </recommendedName>
</protein>
<dbReference type="PANTHER" id="PTHR37947:SF1">
    <property type="entry name" value="BLL2462 PROTEIN"/>
    <property type="match status" value="1"/>
</dbReference>
<dbReference type="Gene3D" id="3.40.50.880">
    <property type="match status" value="2"/>
</dbReference>
<evidence type="ECO:0000256" key="2">
    <source>
        <dbReference type="SAM" id="Phobius"/>
    </source>
</evidence>
<dbReference type="AlphaFoldDB" id="A0A1L3Q3W6"/>
<name>A0A1L3Q3W6_9EURY</name>
<evidence type="ECO:0000313" key="5">
    <source>
        <dbReference type="Proteomes" id="UP000186879"/>
    </source>
</evidence>
<sequence length="811" mass="89305">MMLSFEQPIILAFILPVLAGALYLMLKGGNKKLLISRAIVLSLLIVAIASPFTLVSQVTEQENPQLVIISDETNSMQLFEKGVADELYESLTTKTPTSLVRLTGDRTALGDAVVQYASSENQVVLVTDGNNNYGKNLEEGLDFAQNIGSTVYAVTPELESNDLNIQVKGDKTAVKGNEYRFEIIVSQAEEVPVEYTFKASADDKLIRSGTYTQSSRQRSYQIPYKFNDLGAHEIKIELSTQADEADDINNEFLKSVYVVPKPKVKYITDEPDSPLSNILYNLYDTSTNSNISDLDSQKAVVIDNIPGNRISESDVAVLKQYISNGGGVVVTGGERSYEYGDYLNSSIEDILPVTSEPMPGEGGRQIVLVLDISPSTEKHDTLSEILGNAIYLVQKEELRGAYMGIIAFGKEGHDVSGGLKYLGTTGNRESLEEEMRQLRPSITSETLLHEGLEVAQEWLNTKTGTLDLVIISDGGIEDSYEESLKIASDLKEDNVNFYFVHIRSSAPSQQDELGNVYAKNLVENVEGSTNNYFKLDAGQRANIISDESIEPPPSNESESTSSYQLSESNPSHFITQNSNVKANITGYNDVTPKPGANRLVDASNKPVITTWRYGLGRVASITTDNGKDGGWSSQMYSGNNSQLISATLNWAIANPQPEEGAVVEAPDTWFGLPATITLTMYDEKVPELTYRGDELELAFVGKNTYEAQIFPKTIGMHYVSGYPIAVNYAIEYRDVGLNEELPSLIAGNGGKAYSQKEARANLLTDARQNSLQSRMEPVSWKMYFILAALLLFLGEVMLRRSLEIIESRKQE</sequence>
<keyword evidence="5" id="KW-1185">Reference proteome</keyword>
<dbReference type="STRING" id="2177.BHR79_08755"/>
<dbReference type="InterPro" id="IPR029062">
    <property type="entry name" value="Class_I_gatase-like"/>
</dbReference>
<dbReference type="SUPFAM" id="SSF53300">
    <property type="entry name" value="vWA-like"/>
    <property type="match status" value="1"/>
</dbReference>
<dbReference type="PROSITE" id="PS50234">
    <property type="entry name" value="VWFA"/>
    <property type="match status" value="1"/>
</dbReference>
<evidence type="ECO:0000256" key="1">
    <source>
        <dbReference type="SAM" id="MobiDB-lite"/>
    </source>
</evidence>
<feature type="transmembrane region" description="Helical" evidence="2">
    <location>
        <begin position="6"/>
        <end position="26"/>
    </location>
</feature>
<accession>A0A1L3Q3W6</accession>
<keyword evidence="2" id="KW-1133">Transmembrane helix</keyword>
<keyword evidence="2" id="KW-0472">Membrane</keyword>
<dbReference type="SUPFAM" id="SSF52317">
    <property type="entry name" value="Class I glutamine amidotransferase-like"/>
    <property type="match status" value="1"/>
</dbReference>